<dbReference type="PANTHER" id="PTHR43284:SF1">
    <property type="entry name" value="ASPARAGINE SYNTHETASE"/>
    <property type="match status" value="1"/>
</dbReference>
<name>A0A5C8ZPK3_9GAMM</name>
<dbReference type="EMBL" id="VRYZ01000008">
    <property type="protein sequence ID" value="TXS89640.1"/>
    <property type="molecule type" value="Genomic_DNA"/>
</dbReference>
<dbReference type="Pfam" id="PF00733">
    <property type="entry name" value="Asn_synthase"/>
    <property type="match status" value="1"/>
</dbReference>
<dbReference type="CDD" id="cd01991">
    <property type="entry name" value="Asn_synthase_B_C"/>
    <property type="match status" value="1"/>
</dbReference>
<dbReference type="InterPro" id="IPR051786">
    <property type="entry name" value="ASN_synthetase/amidase"/>
</dbReference>
<feature type="domain" description="Asparagine synthetase" evidence="8">
    <location>
        <begin position="227"/>
        <end position="607"/>
    </location>
</feature>
<accession>A0A5C8ZPK3</accession>
<evidence type="ECO:0000256" key="2">
    <source>
        <dbReference type="ARBA" id="ARBA00005752"/>
    </source>
</evidence>
<dbReference type="Gene3D" id="3.60.20.10">
    <property type="entry name" value="Glutamine Phosphoribosylpyrophosphate, subunit 1, domain 1"/>
    <property type="match status" value="1"/>
</dbReference>
<keyword evidence="5" id="KW-0067">ATP-binding</keyword>
<dbReference type="RefSeq" id="WP_148065498.1">
    <property type="nucleotide sequence ID" value="NZ_VRYZ01000008.1"/>
</dbReference>
<feature type="domain" description="Glutamine amidotransferase type-2" evidence="9">
    <location>
        <begin position="89"/>
        <end position="152"/>
    </location>
</feature>
<dbReference type="SUPFAM" id="SSF56235">
    <property type="entry name" value="N-terminal nucleophile aminohydrolases (Ntn hydrolases)"/>
    <property type="match status" value="1"/>
</dbReference>
<keyword evidence="4" id="KW-0547">Nucleotide-binding</keyword>
<evidence type="ECO:0000256" key="1">
    <source>
        <dbReference type="ARBA" id="ARBA00005187"/>
    </source>
</evidence>
<feature type="site" description="Important for beta-aspartyl-AMP intermediate formation" evidence="7">
    <location>
        <position position="350"/>
    </location>
</feature>
<dbReference type="Pfam" id="PF13537">
    <property type="entry name" value="GATase_7"/>
    <property type="match status" value="1"/>
</dbReference>
<evidence type="ECO:0000256" key="3">
    <source>
        <dbReference type="ARBA" id="ARBA00012737"/>
    </source>
</evidence>
<evidence type="ECO:0000256" key="5">
    <source>
        <dbReference type="ARBA" id="ARBA00022840"/>
    </source>
</evidence>
<dbReference type="InterPro" id="IPR006426">
    <property type="entry name" value="Asn_synth_AEB"/>
</dbReference>
<proteinExistence type="inferred from homology"/>
<evidence type="ECO:0000256" key="6">
    <source>
        <dbReference type="ARBA" id="ARBA00048741"/>
    </source>
</evidence>
<dbReference type="EC" id="6.3.5.4" evidence="3"/>
<dbReference type="InterPro" id="IPR017932">
    <property type="entry name" value="GATase_2_dom"/>
</dbReference>
<dbReference type="GO" id="GO:0006529">
    <property type="term" value="P:asparagine biosynthetic process"/>
    <property type="evidence" value="ECO:0007669"/>
    <property type="project" value="InterPro"/>
</dbReference>
<evidence type="ECO:0000313" key="11">
    <source>
        <dbReference type="Proteomes" id="UP000321933"/>
    </source>
</evidence>
<gene>
    <name evidence="10" type="ORF">FVW59_16615</name>
</gene>
<dbReference type="GO" id="GO:0005524">
    <property type="term" value="F:ATP binding"/>
    <property type="evidence" value="ECO:0007669"/>
    <property type="project" value="UniProtKB-KW"/>
</dbReference>
<dbReference type="Gene3D" id="3.40.50.620">
    <property type="entry name" value="HUPs"/>
    <property type="match status" value="1"/>
</dbReference>
<dbReference type="InterPro" id="IPR014729">
    <property type="entry name" value="Rossmann-like_a/b/a_fold"/>
</dbReference>
<dbReference type="PIRSF" id="PIRSF001589">
    <property type="entry name" value="Asn_synthetase_glu-h"/>
    <property type="match status" value="1"/>
</dbReference>
<protein>
    <recommendedName>
        <fullName evidence="3">asparagine synthase (glutamine-hydrolyzing)</fullName>
        <ecNumber evidence="3">6.3.5.4</ecNumber>
    </recommendedName>
</protein>
<dbReference type="InterPro" id="IPR001962">
    <property type="entry name" value="Asn_synthase"/>
</dbReference>
<keyword evidence="11" id="KW-1185">Reference proteome</keyword>
<evidence type="ECO:0000259" key="8">
    <source>
        <dbReference type="Pfam" id="PF00733"/>
    </source>
</evidence>
<comment type="similarity">
    <text evidence="2">Belongs to the asparagine synthetase family.</text>
</comment>
<dbReference type="GO" id="GO:0005829">
    <property type="term" value="C:cytosol"/>
    <property type="evidence" value="ECO:0007669"/>
    <property type="project" value="TreeGrafter"/>
</dbReference>
<comment type="caution">
    <text evidence="10">The sequence shown here is derived from an EMBL/GenBank/DDBJ whole genome shotgun (WGS) entry which is preliminary data.</text>
</comment>
<dbReference type="OrthoDB" id="9763290at2"/>
<evidence type="ECO:0000256" key="4">
    <source>
        <dbReference type="ARBA" id="ARBA00022741"/>
    </source>
</evidence>
<evidence type="ECO:0000259" key="9">
    <source>
        <dbReference type="Pfam" id="PF13537"/>
    </source>
</evidence>
<evidence type="ECO:0000256" key="7">
    <source>
        <dbReference type="PIRSR" id="PIRSR001589-3"/>
    </source>
</evidence>
<dbReference type="AlphaFoldDB" id="A0A5C8ZPK3"/>
<sequence>MGISGDQSPAGAEVPGFLAALHSAGQAFGEHQLNNGNWQTATAGTKASAFAPQPVFLSPDGQVLVVAQGRFLWPAGEFADTASSLGNGAALYSTYREYGADMARHIKGHFAFALVDSARDTLIAATDRFATVPIYHTCRDGDIAVATRLADLQPPLGDDPLNRQALFDYCYFHFVPSPTSIATGVGKLPAAHALVSARGDVRIAPYWLPDFSAKAHATAPAEREATLRRLLGTAVQRSCKDARRPAAFLSGGLDSSTVAGFLAEQQNGASAYCIGFDAEGYDETPFARITASHFGLQLREYYLSPEDIVAALPELAASTQEPFGNSSILPAYFCARLAAEEGVDLMLAGDGGDELFAGNERYLRQRVFTPYQRLPGGLRRGLLEPMAKRLPGRFSATRKIASYVEQAATPLPDRLQSYNFLHRFQPTQMFQPGFLDAVDLSRPLNLLRELYHRPAAGTELDRLLYHDWQVTLADNDLRKVGHACQLAGVQVAYPLLDTDLADFSIGIPDAVLLQNGSLRGFYKKALRGWLPDATLNKSKHGFGLPFGVWMRDHKPLQELVYGSISRLAERDIFRPEFLSRSVALHREGHAAYYGELLWVLTCLELWLGARPDGDEVN</sequence>
<dbReference type="PANTHER" id="PTHR43284">
    <property type="entry name" value="ASPARAGINE SYNTHETASE (GLUTAMINE-HYDROLYZING)"/>
    <property type="match status" value="1"/>
</dbReference>
<reference evidence="10 11" key="1">
    <citation type="submission" date="2019-08" db="EMBL/GenBank/DDBJ databases">
        <title>Parahaliea maris sp. nov., isolated from the surface seawater.</title>
        <authorList>
            <person name="Liu Y."/>
        </authorList>
    </citation>
    <scope>NUCLEOTIDE SEQUENCE [LARGE SCALE GENOMIC DNA]</scope>
    <source>
        <strain evidence="10 11">S2-26</strain>
    </source>
</reference>
<dbReference type="GO" id="GO:0004066">
    <property type="term" value="F:asparagine synthase (glutamine-hydrolyzing) activity"/>
    <property type="evidence" value="ECO:0007669"/>
    <property type="project" value="UniProtKB-EC"/>
</dbReference>
<dbReference type="Proteomes" id="UP000321933">
    <property type="component" value="Unassembled WGS sequence"/>
</dbReference>
<dbReference type="InterPro" id="IPR029055">
    <property type="entry name" value="Ntn_hydrolases_N"/>
</dbReference>
<comment type="catalytic activity">
    <reaction evidence="6">
        <text>L-aspartate + L-glutamine + ATP + H2O = L-asparagine + L-glutamate + AMP + diphosphate + H(+)</text>
        <dbReference type="Rhea" id="RHEA:12228"/>
        <dbReference type="ChEBI" id="CHEBI:15377"/>
        <dbReference type="ChEBI" id="CHEBI:15378"/>
        <dbReference type="ChEBI" id="CHEBI:29985"/>
        <dbReference type="ChEBI" id="CHEBI:29991"/>
        <dbReference type="ChEBI" id="CHEBI:30616"/>
        <dbReference type="ChEBI" id="CHEBI:33019"/>
        <dbReference type="ChEBI" id="CHEBI:58048"/>
        <dbReference type="ChEBI" id="CHEBI:58359"/>
        <dbReference type="ChEBI" id="CHEBI:456215"/>
        <dbReference type="EC" id="6.3.5.4"/>
    </reaction>
</comment>
<organism evidence="10 11">
    <name type="scientific">Parahaliea aestuarii</name>
    <dbReference type="NCBI Taxonomy" id="1852021"/>
    <lineage>
        <taxon>Bacteria</taxon>
        <taxon>Pseudomonadati</taxon>
        <taxon>Pseudomonadota</taxon>
        <taxon>Gammaproteobacteria</taxon>
        <taxon>Cellvibrionales</taxon>
        <taxon>Halieaceae</taxon>
        <taxon>Parahaliea</taxon>
    </lineage>
</organism>
<comment type="pathway">
    <text evidence="1">Amino-acid biosynthesis; L-asparagine biosynthesis; L-asparagine from L-aspartate (L-Gln route): step 1/1.</text>
</comment>
<evidence type="ECO:0000313" key="10">
    <source>
        <dbReference type="EMBL" id="TXS89640.1"/>
    </source>
</evidence>
<dbReference type="SUPFAM" id="SSF52402">
    <property type="entry name" value="Adenine nucleotide alpha hydrolases-like"/>
    <property type="match status" value="1"/>
</dbReference>